<keyword evidence="2" id="KW-0378">Hydrolase</keyword>
<comment type="caution">
    <text evidence="2">The sequence shown here is derived from an EMBL/GenBank/DDBJ whole genome shotgun (WGS) entry which is preliminary data.</text>
</comment>
<keyword evidence="2" id="KW-0255">Endonuclease</keyword>
<feature type="domain" description="HNH nuclease" evidence="1">
    <location>
        <begin position="9"/>
        <end position="64"/>
    </location>
</feature>
<dbReference type="InterPro" id="IPR052892">
    <property type="entry name" value="NA-targeting_endonuclease"/>
</dbReference>
<sequence>MAPAYLSVELRRLVRADAGARCGYCHTPEALIGMPMEYDHLYPEALGGPTERENLWLACTRCNDFKGNRISGRDPETGATLPLFHPRTQRWREHFTWSMAGTHILGLTPLGRTTVATLRLNNDFIVVTRQFWVAAGWWPFAEDS</sequence>
<dbReference type="EMBL" id="SIJK02000075">
    <property type="protein sequence ID" value="MBP1468545.1"/>
    <property type="molecule type" value="Genomic_DNA"/>
</dbReference>
<dbReference type="SMART" id="SM00507">
    <property type="entry name" value="HNHc"/>
    <property type="match status" value="1"/>
</dbReference>
<evidence type="ECO:0000259" key="1">
    <source>
        <dbReference type="SMART" id="SM00507"/>
    </source>
</evidence>
<protein>
    <submittedName>
        <fullName evidence="2">HNH endonuclease</fullName>
    </submittedName>
</protein>
<accession>A0ABS4DGI4</accession>
<dbReference type="Gene3D" id="1.10.30.50">
    <property type="match status" value="1"/>
</dbReference>
<keyword evidence="2" id="KW-0540">Nuclease</keyword>
<dbReference type="Pfam" id="PF01844">
    <property type="entry name" value="HNH"/>
    <property type="match status" value="1"/>
</dbReference>
<dbReference type="GO" id="GO:0004519">
    <property type="term" value="F:endonuclease activity"/>
    <property type="evidence" value="ECO:0007669"/>
    <property type="project" value="UniProtKB-KW"/>
</dbReference>
<evidence type="ECO:0000313" key="2">
    <source>
        <dbReference type="EMBL" id="MBP1468545.1"/>
    </source>
</evidence>
<dbReference type="Proteomes" id="UP001193081">
    <property type="component" value="Unassembled WGS sequence"/>
</dbReference>
<dbReference type="CDD" id="cd00085">
    <property type="entry name" value="HNHc"/>
    <property type="match status" value="1"/>
</dbReference>
<name>A0ABS4DGI4_9CHLR</name>
<proteinExistence type="predicted"/>
<dbReference type="PANTHER" id="PTHR33877:SF1">
    <property type="entry name" value="TYPE IV METHYL-DIRECTED RESTRICTION ENZYME ECOKMCRA"/>
    <property type="match status" value="1"/>
</dbReference>
<gene>
    <name evidence="2" type="ORF">EYB53_022725</name>
</gene>
<organism evidence="2 3">
    <name type="scientific">Candidatus Chloroploca mongolica</name>
    <dbReference type="NCBI Taxonomy" id="2528176"/>
    <lineage>
        <taxon>Bacteria</taxon>
        <taxon>Bacillati</taxon>
        <taxon>Chloroflexota</taxon>
        <taxon>Chloroflexia</taxon>
        <taxon>Chloroflexales</taxon>
        <taxon>Chloroflexineae</taxon>
        <taxon>Oscillochloridaceae</taxon>
        <taxon>Candidatus Chloroploca</taxon>
    </lineage>
</organism>
<dbReference type="RefSeq" id="WP_135481423.1">
    <property type="nucleotide sequence ID" value="NZ_SIJK02000075.1"/>
</dbReference>
<reference evidence="2 3" key="1">
    <citation type="submission" date="2021-03" db="EMBL/GenBank/DDBJ databases">
        <authorList>
            <person name="Grouzdev D.S."/>
        </authorList>
    </citation>
    <scope>NUCLEOTIDE SEQUENCE [LARGE SCALE GENOMIC DNA]</scope>
    <source>
        <strain evidence="2 3">M50-1</strain>
    </source>
</reference>
<dbReference type="InterPro" id="IPR003615">
    <property type="entry name" value="HNH_nuc"/>
</dbReference>
<dbReference type="PANTHER" id="PTHR33877">
    <property type="entry name" value="SLL1193 PROTEIN"/>
    <property type="match status" value="1"/>
</dbReference>
<evidence type="ECO:0000313" key="3">
    <source>
        <dbReference type="Proteomes" id="UP001193081"/>
    </source>
</evidence>
<dbReference type="InterPro" id="IPR002711">
    <property type="entry name" value="HNH"/>
</dbReference>
<keyword evidence="3" id="KW-1185">Reference proteome</keyword>